<dbReference type="Gene3D" id="1.10.287.130">
    <property type="match status" value="1"/>
</dbReference>
<organism evidence="3">
    <name type="scientific">gut metagenome</name>
    <dbReference type="NCBI Taxonomy" id="749906"/>
    <lineage>
        <taxon>unclassified sequences</taxon>
        <taxon>metagenomes</taxon>
        <taxon>organismal metagenomes</taxon>
    </lineage>
</organism>
<dbReference type="Pfam" id="PF00512">
    <property type="entry name" value="HisKA"/>
    <property type="match status" value="1"/>
</dbReference>
<feature type="domain" description="Signal transduction histidine kinase dimerisation/phosphoacceptor" evidence="2">
    <location>
        <begin position="55"/>
        <end position="125"/>
    </location>
</feature>
<dbReference type="InterPro" id="IPR003661">
    <property type="entry name" value="HisK_dim/P_dom"/>
</dbReference>
<evidence type="ECO:0000313" key="3">
    <source>
        <dbReference type="EMBL" id="EJW93823.1"/>
    </source>
</evidence>
<keyword evidence="3" id="KW-0808">Transferase</keyword>
<sequence>MLLGLFLALSYMTAISVLVRRRTRQLRHALEERARIEDEVVQARQHIANLERTGIVGQMSTIIAHELKQPLGAITNYGNGLLRRLRRGRIDPKSFETALSEVVLQAERASQIVERVRAYAKHDFPPRTVAD</sequence>
<feature type="non-terminal residue" evidence="3">
    <location>
        <position position="131"/>
    </location>
</feature>
<keyword evidence="3" id="KW-0418">Kinase</keyword>
<evidence type="ECO:0000256" key="1">
    <source>
        <dbReference type="SAM" id="Coils"/>
    </source>
</evidence>
<proteinExistence type="predicted"/>
<protein>
    <submittedName>
        <fullName evidence="3">ATPase/histidine kinase/DNA gyrase B/HSP90 domain protein</fullName>
    </submittedName>
</protein>
<gene>
    <name evidence="3" type="ORF">EVA_18070</name>
</gene>
<dbReference type="AlphaFoldDB" id="J9FHA5"/>
<name>J9FHA5_9ZZZZ</name>
<dbReference type="GO" id="GO:0000155">
    <property type="term" value="F:phosphorelay sensor kinase activity"/>
    <property type="evidence" value="ECO:0007669"/>
    <property type="project" value="InterPro"/>
</dbReference>
<keyword evidence="1" id="KW-0175">Coiled coil</keyword>
<dbReference type="SMART" id="SM00388">
    <property type="entry name" value="HisKA"/>
    <property type="match status" value="1"/>
</dbReference>
<reference evidence="3" key="1">
    <citation type="journal article" date="2012" name="PLoS ONE">
        <title>Gene sets for utilization of primary and secondary nutrition supplies in the distal gut of endangered iberian lynx.</title>
        <authorList>
            <person name="Alcaide M."/>
            <person name="Messina E."/>
            <person name="Richter M."/>
            <person name="Bargiela R."/>
            <person name="Peplies J."/>
            <person name="Huws S.A."/>
            <person name="Newbold C.J."/>
            <person name="Golyshin P.N."/>
            <person name="Simon M.A."/>
            <person name="Lopez G."/>
            <person name="Yakimov M.M."/>
            <person name="Ferrer M."/>
        </authorList>
    </citation>
    <scope>NUCLEOTIDE SEQUENCE</scope>
</reference>
<comment type="caution">
    <text evidence="3">The sequence shown here is derived from an EMBL/GenBank/DDBJ whole genome shotgun (WGS) entry which is preliminary data.</text>
</comment>
<dbReference type="SUPFAM" id="SSF47384">
    <property type="entry name" value="Homodimeric domain of signal transducing histidine kinase"/>
    <property type="match status" value="1"/>
</dbReference>
<dbReference type="EMBL" id="AMCI01006742">
    <property type="protein sequence ID" value="EJW93823.1"/>
    <property type="molecule type" value="Genomic_DNA"/>
</dbReference>
<evidence type="ECO:0000259" key="2">
    <source>
        <dbReference type="SMART" id="SM00388"/>
    </source>
</evidence>
<accession>J9FHA5</accession>
<dbReference type="InterPro" id="IPR036097">
    <property type="entry name" value="HisK_dim/P_sf"/>
</dbReference>
<dbReference type="CDD" id="cd00082">
    <property type="entry name" value="HisKA"/>
    <property type="match status" value="1"/>
</dbReference>
<feature type="coiled-coil region" evidence="1">
    <location>
        <begin position="19"/>
        <end position="53"/>
    </location>
</feature>